<feature type="signal peptide" evidence="2">
    <location>
        <begin position="1"/>
        <end position="20"/>
    </location>
</feature>
<dbReference type="PANTHER" id="PTHR30006:SF2">
    <property type="entry name" value="ABC TRANSPORTER SUBSTRATE-BINDING PROTEIN"/>
    <property type="match status" value="1"/>
</dbReference>
<accession>A0A2U1JAL5</accession>
<evidence type="ECO:0000313" key="4">
    <source>
        <dbReference type="Proteomes" id="UP000245591"/>
    </source>
</evidence>
<evidence type="ECO:0000256" key="2">
    <source>
        <dbReference type="SAM" id="SignalP"/>
    </source>
</evidence>
<dbReference type="AlphaFoldDB" id="A0A2U1JAL5"/>
<keyword evidence="1 2" id="KW-0732">Signal</keyword>
<organism evidence="3 4">
    <name type="scientific">Smittium angustum</name>
    <dbReference type="NCBI Taxonomy" id="133377"/>
    <lineage>
        <taxon>Eukaryota</taxon>
        <taxon>Fungi</taxon>
        <taxon>Fungi incertae sedis</taxon>
        <taxon>Zoopagomycota</taxon>
        <taxon>Kickxellomycotina</taxon>
        <taxon>Harpellomycetes</taxon>
        <taxon>Harpellales</taxon>
        <taxon>Legeriomycetaceae</taxon>
        <taxon>Smittium</taxon>
    </lineage>
</organism>
<gene>
    <name evidence="3" type="ORF">BB558_001709</name>
</gene>
<dbReference type="Proteomes" id="UP000245591">
    <property type="component" value="Unassembled WGS sequence"/>
</dbReference>
<dbReference type="Pfam" id="PF13343">
    <property type="entry name" value="SBP_bac_6"/>
    <property type="match status" value="1"/>
</dbReference>
<dbReference type="Gene3D" id="3.40.190.10">
    <property type="entry name" value="Periplasmic binding protein-like II"/>
    <property type="match status" value="2"/>
</dbReference>
<name>A0A2U1JAL5_SMIAN</name>
<comment type="caution">
    <text evidence="3">The sequence shown here is derived from an EMBL/GenBank/DDBJ whole genome shotgun (WGS) entry which is preliminary data.</text>
</comment>
<evidence type="ECO:0000256" key="1">
    <source>
        <dbReference type="ARBA" id="ARBA00022729"/>
    </source>
</evidence>
<evidence type="ECO:0000313" key="3">
    <source>
        <dbReference type="EMBL" id="PWA02160.1"/>
    </source>
</evidence>
<protein>
    <submittedName>
        <fullName evidence="3">Uncharacterized protein</fullName>
    </submittedName>
</protein>
<proteinExistence type="predicted"/>
<reference evidence="3 4" key="1">
    <citation type="journal article" date="2018" name="MBio">
        <title>Comparative Genomics Reveals the Core Gene Toolbox for the Fungus-Insect Symbiosis.</title>
        <authorList>
            <person name="Wang Y."/>
            <person name="Stata M."/>
            <person name="Wang W."/>
            <person name="Stajich J.E."/>
            <person name="White M.M."/>
            <person name="Moncalvo J.M."/>
        </authorList>
    </citation>
    <scope>NUCLEOTIDE SEQUENCE [LARGE SCALE GENOMIC DNA]</scope>
    <source>
        <strain evidence="3 4">AUS-126-30</strain>
    </source>
</reference>
<feature type="chain" id="PRO_5015513437" evidence="2">
    <location>
        <begin position="21"/>
        <end position="363"/>
    </location>
</feature>
<dbReference type="PANTHER" id="PTHR30006">
    <property type="entry name" value="THIAMINE-BINDING PERIPLASMIC PROTEIN-RELATED"/>
    <property type="match status" value="1"/>
</dbReference>
<dbReference type="SUPFAM" id="SSF53850">
    <property type="entry name" value="Periplasmic binding protein-like II"/>
    <property type="match status" value="1"/>
</dbReference>
<dbReference type="EMBL" id="MBFU01000103">
    <property type="protein sequence ID" value="PWA02160.1"/>
    <property type="molecule type" value="Genomic_DNA"/>
</dbReference>
<keyword evidence="4" id="KW-1185">Reference proteome</keyword>
<sequence length="363" mass="41039">MKIGNLIGYLAICKFATVLSLPNNKCNKFQETSLDQLYLDALKEGGNLVVYEGGDEKDQQLFMNVAFNARFPGINATLVVDLSKNHAVEIDKQLKEKRLIPSVVNIQTLYDVFRWKDEGVLMPFRPPNWDKVYPGLKDPELNYICVSNFFFAPNALKSTVEAGEAPVEDTDFLKPEFKNRIVLTYPQDDDAVLFRFHKLVQEHGWEYVQQLQNQNVLWTRGTQTPGNLIANGTVNNGVTFTLYNFAVPPPDAVVIAKIPEKSSFSINIVFASIFKDAPHPAAAKLYIAWKLSQEFQESNLMIWPTRQDIQPQGGLKKIYDYPNASPSEFIEFMKNTTHHQELRDKITQIIGPVIGPSPLDTVG</sequence>